<dbReference type="SUPFAM" id="SSF51735">
    <property type="entry name" value="NAD(P)-binding Rossmann-fold domains"/>
    <property type="match status" value="1"/>
</dbReference>
<dbReference type="STRING" id="1220554.GCA_001552135_04116"/>
<evidence type="ECO:0000313" key="2">
    <source>
        <dbReference type="EMBL" id="TYB42822.1"/>
    </source>
</evidence>
<dbReference type="RefSeq" id="WP_067893520.1">
    <property type="nucleotide sequence ID" value="NZ_VSFG01000007.1"/>
</dbReference>
<proteinExistence type="predicted"/>
<gene>
    <name evidence="2" type="ORF">FXF69_29020</name>
</gene>
<dbReference type="NCBIfam" id="NF004513">
    <property type="entry name" value="PRK05854.1"/>
    <property type="match status" value="1"/>
</dbReference>
<keyword evidence="1" id="KW-0560">Oxidoreductase</keyword>
<dbReference type="InterPro" id="IPR036291">
    <property type="entry name" value="NAD(P)-bd_dom_sf"/>
</dbReference>
<dbReference type="PRINTS" id="PR00081">
    <property type="entry name" value="GDHRDH"/>
</dbReference>
<dbReference type="AlphaFoldDB" id="A0A5D0NEN1"/>
<name>A0A5D0NEN1_9ACTN</name>
<keyword evidence="3" id="KW-1185">Reference proteome</keyword>
<dbReference type="GO" id="GO:0016491">
    <property type="term" value="F:oxidoreductase activity"/>
    <property type="evidence" value="ECO:0007669"/>
    <property type="project" value="UniProtKB-KW"/>
</dbReference>
<evidence type="ECO:0000256" key="1">
    <source>
        <dbReference type="ARBA" id="ARBA00023002"/>
    </source>
</evidence>
<accession>A0A5D0NEN1</accession>
<reference evidence="2 3" key="1">
    <citation type="submission" date="2019-08" db="EMBL/GenBank/DDBJ databases">
        <title>Actinomadura sp. nov. CYP1-5 isolated from mountain soil.</title>
        <authorList>
            <person name="Songsumanus A."/>
            <person name="Kuncharoen N."/>
            <person name="Kudo T."/>
            <person name="Yuki M."/>
            <person name="Igarashi Y."/>
            <person name="Tanasupawat S."/>
        </authorList>
    </citation>
    <scope>NUCLEOTIDE SEQUENCE [LARGE SCALE GENOMIC DNA]</scope>
    <source>
        <strain evidence="2 3">JCM 14158</strain>
    </source>
</reference>
<sequence length="308" mass="32677">MGGWTVRDIPGLRGRRAVVTGANSGIGYHTALQLARHGASVVLACRSAERGQAAFDRMRAAAPDADLVLGSLDLADLASVRTFADRHGGEPLDILVNNAGVMALPRRSTADGFEMQFGTNHLGHFALTGLLLDALRAAASAHGPARVVTVTSGFAWTGRLRFDDLQGERRYRKWSAYSQAKLANLIFAKELDRRVRELTSVAAHPGYAATNLQQAGPKMRGSSLMEKATGLGNALMAQSAAEGALPSLYAATSPDAEGGACYGPRLLQYRGSPVKVATPPQADRPALAERLWNISETLTDVTYTPTPA</sequence>
<dbReference type="PANTHER" id="PTHR43157">
    <property type="entry name" value="PHOSPHATIDYLINOSITOL-GLYCAN BIOSYNTHESIS CLASS F PROTEIN-RELATED"/>
    <property type="match status" value="1"/>
</dbReference>
<dbReference type="Gene3D" id="3.40.50.720">
    <property type="entry name" value="NAD(P)-binding Rossmann-like Domain"/>
    <property type="match status" value="1"/>
</dbReference>
<dbReference type="Pfam" id="PF00106">
    <property type="entry name" value="adh_short"/>
    <property type="match status" value="1"/>
</dbReference>
<dbReference type="EMBL" id="VSFG01000007">
    <property type="protein sequence ID" value="TYB42822.1"/>
    <property type="molecule type" value="Genomic_DNA"/>
</dbReference>
<evidence type="ECO:0000313" key="3">
    <source>
        <dbReference type="Proteomes" id="UP000323380"/>
    </source>
</evidence>
<organism evidence="2 3">
    <name type="scientific">Actinomadura chibensis</name>
    <dbReference type="NCBI Taxonomy" id="392828"/>
    <lineage>
        <taxon>Bacteria</taxon>
        <taxon>Bacillati</taxon>
        <taxon>Actinomycetota</taxon>
        <taxon>Actinomycetes</taxon>
        <taxon>Streptosporangiales</taxon>
        <taxon>Thermomonosporaceae</taxon>
        <taxon>Actinomadura</taxon>
    </lineage>
</organism>
<dbReference type="InterPro" id="IPR002347">
    <property type="entry name" value="SDR_fam"/>
</dbReference>
<dbReference type="Proteomes" id="UP000323380">
    <property type="component" value="Unassembled WGS sequence"/>
</dbReference>
<dbReference type="NCBIfam" id="NF004846">
    <property type="entry name" value="PRK06197.1"/>
    <property type="match status" value="1"/>
</dbReference>
<dbReference type="PANTHER" id="PTHR43157:SF31">
    <property type="entry name" value="PHOSPHATIDYLINOSITOL-GLYCAN BIOSYNTHESIS CLASS F PROTEIN"/>
    <property type="match status" value="1"/>
</dbReference>
<protein>
    <submittedName>
        <fullName evidence="2">SDR family NAD(P)-dependent oxidoreductase</fullName>
    </submittedName>
</protein>
<comment type="caution">
    <text evidence="2">The sequence shown here is derived from an EMBL/GenBank/DDBJ whole genome shotgun (WGS) entry which is preliminary data.</text>
</comment>